<evidence type="ECO:0000256" key="1">
    <source>
        <dbReference type="SAM" id="MobiDB-lite"/>
    </source>
</evidence>
<reference evidence="2" key="1">
    <citation type="submission" date="2021-06" db="EMBL/GenBank/DDBJ databases">
        <authorList>
            <person name="Kallberg Y."/>
            <person name="Tangrot J."/>
            <person name="Rosling A."/>
        </authorList>
    </citation>
    <scope>NUCLEOTIDE SEQUENCE</scope>
    <source>
        <strain evidence="2">CL551</strain>
    </source>
</reference>
<proteinExistence type="predicted"/>
<name>A0A9N9ILL9_9GLOM</name>
<evidence type="ECO:0000313" key="2">
    <source>
        <dbReference type="EMBL" id="CAG8741074.1"/>
    </source>
</evidence>
<dbReference type="Proteomes" id="UP000789342">
    <property type="component" value="Unassembled WGS sequence"/>
</dbReference>
<feature type="region of interest" description="Disordered" evidence="1">
    <location>
        <begin position="1"/>
        <end position="21"/>
    </location>
</feature>
<gene>
    <name evidence="2" type="ORF">AMORRO_LOCUS14719</name>
</gene>
<dbReference type="AlphaFoldDB" id="A0A9N9ILL9"/>
<evidence type="ECO:0000313" key="3">
    <source>
        <dbReference type="Proteomes" id="UP000789342"/>
    </source>
</evidence>
<accession>A0A9N9ILL9</accession>
<feature type="non-terminal residue" evidence="2">
    <location>
        <position position="44"/>
    </location>
</feature>
<dbReference type="EMBL" id="CAJVPV010030561">
    <property type="protein sequence ID" value="CAG8741074.1"/>
    <property type="molecule type" value="Genomic_DNA"/>
</dbReference>
<protein>
    <submittedName>
        <fullName evidence="2">9957_t:CDS:1</fullName>
    </submittedName>
</protein>
<keyword evidence="3" id="KW-1185">Reference proteome</keyword>
<feature type="non-terminal residue" evidence="2">
    <location>
        <position position="1"/>
    </location>
</feature>
<sequence>DSSEIATDRQQGNLSHDNYFQPHSTVHLNTQTMEANHYYLNPKK</sequence>
<comment type="caution">
    <text evidence="2">The sequence shown here is derived from an EMBL/GenBank/DDBJ whole genome shotgun (WGS) entry which is preliminary data.</text>
</comment>
<organism evidence="2 3">
    <name type="scientific">Acaulospora morrowiae</name>
    <dbReference type="NCBI Taxonomy" id="94023"/>
    <lineage>
        <taxon>Eukaryota</taxon>
        <taxon>Fungi</taxon>
        <taxon>Fungi incertae sedis</taxon>
        <taxon>Mucoromycota</taxon>
        <taxon>Glomeromycotina</taxon>
        <taxon>Glomeromycetes</taxon>
        <taxon>Diversisporales</taxon>
        <taxon>Acaulosporaceae</taxon>
        <taxon>Acaulospora</taxon>
    </lineage>
</organism>